<organism evidence="1 2">
    <name type="scientific">Vulcanisaeta moutnovskia (strain 768-28)</name>
    <dbReference type="NCBI Taxonomy" id="985053"/>
    <lineage>
        <taxon>Archaea</taxon>
        <taxon>Thermoproteota</taxon>
        <taxon>Thermoprotei</taxon>
        <taxon>Thermoproteales</taxon>
        <taxon>Thermoproteaceae</taxon>
        <taxon>Vulcanisaeta</taxon>
    </lineage>
</organism>
<evidence type="ECO:0000313" key="2">
    <source>
        <dbReference type="Proteomes" id="UP000007485"/>
    </source>
</evidence>
<dbReference type="AlphaFoldDB" id="F0QTU8"/>
<dbReference type="STRING" id="985053.VMUT_0351"/>
<dbReference type="HOGENOM" id="CLU_135561_2_0_2"/>
<dbReference type="EMBL" id="CP002529">
    <property type="protein sequence ID" value="ADY00564.1"/>
    <property type="molecule type" value="Genomic_DNA"/>
</dbReference>
<reference evidence="1 2" key="1">
    <citation type="journal article" date="2011" name="J. Bacteriol.">
        <title>Complete genome sequence of 'Vulcanisaeta moutnovskia' strain 768-28, a novel member of the hyperthermophilic crenarchaeal genus vulcanisaeta.</title>
        <authorList>
            <person name="Gumerov V.M."/>
            <person name="Mardanov A.V."/>
            <person name="Beletsky A.V."/>
            <person name="Prokofeva M.I."/>
            <person name="Bonch-Osmolovskaya E.A."/>
            <person name="Ravin N.V."/>
            <person name="Skryabin K.G."/>
        </authorList>
    </citation>
    <scope>NUCLEOTIDE SEQUENCE [LARGE SCALE GENOMIC DNA]</scope>
    <source>
        <strain evidence="1 2">768-28</strain>
    </source>
</reference>
<proteinExistence type="predicted"/>
<evidence type="ECO:0008006" key="3">
    <source>
        <dbReference type="Google" id="ProtNLM"/>
    </source>
</evidence>
<dbReference type="eggNOG" id="arCOG01734">
    <property type="taxonomic scope" value="Archaea"/>
</dbReference>
<dbReference type="Proteomes" id="UP000007485">
    <property type="component" value="Chromosome"/>
</dbReference>
<evidence type="ECO:0000313" key="1">
    <source>
        <dbReference type="EMBL" id="ADY00564.1"/>
    </source>
</evidence>
<sequence length="114" mass="12954">MSLKPQFADEVLTGQKKCEVKIFMGTISKGSIVLVYYSSPVRLVRGYFIAGDSIIVRPSELMSILSDRCRDMPRNNMNYVITKYLRSKKRILILDITNPTILPKAITITITQLN</sequence>
<protein>
    <recommendedName>
        <fullName evidence="3">ASCH domain-containing protein</fullName>
    </recommendedName>
</protein>
<name>F0QTU8_VULM7</name>
<dbReference type="KEGG" id="vmo:VMUT_0351"/>
<keyword evidence="2" id="KW-1185">Reference proteome</keyword>
<accession>F0QTU8</accession>
<gene>
    <name evidence="1" type="ordered locus">VMUT_0351</name>
</gene>